<dbReference type="GO" id="GO:0031966">
    <property type="term" value="C:mitochondrial membrane"/>
    <property type="evidence" value="ECO:0007669"/>
    <property type="project" value="UniProtKB-SubCell"/>
</dbReference>
<dbReference type="EMBL" id="HBEL01051517">
    <property type="protein sequence ID" value="CAD8427429.1"/>
    <property type="molecule type" value="Transcribed_RNA"/>
</dbReference>
<dbReference type="InterPro" id="IPR050567">
    <property type="entry name" value="Mitochondrial_Carrier"/>
</dbReference>
<dbReference type="GO" id="GO:0015227">
    <property type="term" value="F:O-acyl-L-carnitine transmembrane transporter activity"/>
    <property type="evidence" value="ECO:0007669"/>
    <property type="project" value="TreeGrafter"/>
</dbReference>
<evidence type="ECO:0000313" key="11">
    <source>
        <dbReference type="EMBL" id="CAD8427429.1"/>
    </source>
</evidence>
<dbReference type="InterPro" id="IPR018108">
    <property type="entry name" value="MCP_transmembrane"/>
</dbReference>
<keyword evidence="3 10" id="KW-0813">Transport</keyword>
<comment type="subcellular location">
    <subcellularLocation>
        <location evidence="1">Mitochondrion membrane</location>
        <topology evidence="1">Multi-pass membrane protein</topology>
    </subcellularLocation>
</comment>
<proteinExistence type="inferred from homology"/>
<evidence type="ECO:0000256" key="9">
    <source>
        <dbReference type="PROSITE-ProRule" id="PRU00282"/>
    </source>
</evidence>
<evidence type="ECO:0000256" key="4">
    <source>
        <dbReference type="ARBA" id="ARBA00022692"/>
    </source>
</evidence>
<evidence type="ECO:0008006" key="12">
    <source>
        <dbReference type="Google" id="ProtNLM"/>
    </source>
</evidence>
<dbReference type="AlphaFoldDB" id="A0A7S0GLH9"/>
<comment type="similarity">
    <text evidence="2 10">Belongs to the mitochondrial carrier (TC 2.A.29) family.</text>
</comment>
<evidence type="ECO:0000256" key="6">
    <source>
        <dbReference type="ARBA" id="ARBA00022989"/>
    </source>
</evidence>
<protein>
    <recommendedName>
        <fullName evidence="12">ADP,ATP carrier protein</fullName>
    </recommendedName>
</protein>
<evidence type="ECO:0000256" key="5">
    <source>
        <dbReference type="ARBA" id="ARBA00022737"/>
    </source>
</evidence>
<evidence type="ECO:0000256" key="10">
    <source>
        <dbReference type="RuleBase" id="RU000488"/>
    </source>
</evidence>
<keyword evidence="8 9" id="KW-0472">Membrane</keyword>
<keyword evidence="4 9" id="KW-0812">Transmembrane</keyword>
<feature type="repeat" description="Solcar" evidence="9">
    <location>
        <begin position="1"/>
        <end position="58"/>
    </location>
</feature>
<name>A0A7S0GLH9_9STRA</name>
<dbReference type="PROSITE" id="PS50920">
    <property type="entry name" value="SOLCAR"/>
    <property type="match status" value="1"/>
</dbReference>
<evidence type="ECO:0000256" key="2">
    <source>
        <dbReference type="ARBA" id="ARBA00006375"/>
    </source>
</evidence>
<keyword evidence="6" id="KW-1133">Transmembrane helix</keyword>
<keyword evidence="7" id="KW-0496">Mitochondrion</keyword>
<dbReference type="SUPFAM" id="SSF103506">
    <property type="entry name" value="Mitochondrial carrier"/>
    <property type="match status" value="1"/>
</dbReference>
<evidence type="ECO:0000256" key="1">
    <source>
        <dbReference type="ARBA" id="ARBA00004225"/>
    </source>
</evidence>
<dbReference type="Gene3D" id="1.50.40.10">
    <property type="entry name" value="Mitochondrial carrier domain"/>
    <property type="match status" value="1"/>
</dbReference>
<evidence type="ECO:0000256" key="8">
    <source>
        <dbReference type="ARBA" id="ARBA00023136"/>
    </source>
</evidence>
<dbReference type="InterPro" id="IPR023395">
    <property type="entry name" value="MCP_dom_sf"/>
</dbReference>
<keyword evidence="5" id="KW-0677">Repeat</keyword>
<reference evidence="11" key="1">
    <citation type="submission" date="2021-01" db="EMBL/GenBank/DDBJ databases">
        <authorList>
            <person name="Corre E."/>
            <person name="Pelletier E."/>
            <person name="Niang G."/>
            <person name="Scheremetjew M."/>
            <person name="Finn R."/>
            <person name="Kale V."/>
            <person name="Holt S."/>
            <person name="Cochrane G."/>
            <person name="Meng A."/>
            <person name="Brown T."/>
            <person name="Cohen L."/>
        </authorList>
    </citation>
    <scope>NUCLEOTIDE SEQUENCE</scope>
    <source>
        <strain evidence="11">CCAP1064/1</strain>
    </source>
</reference>
<evidence type="ECO:0000256" key="3">
    <source>
        <dbReference type="ARBA" id="ARBA00022448"/>
    </source>
</evidence>
<dbReference type="GO" id="GO:0006839">
    <property type="term" value="P:mitochondrial transport"/>
    <property type="evidence" value="ECO:0007669"/>
    <property type="project" value="TreeGrafter"/>
</dbReference>
<evidence type="ECO:0000256" key="7">
    <source>
        <dbReference type="ARBA" id="ARBA00023128"/>
    </source>
</evidence>
<organism evidence="11">
    <name type="scientific">Proboscia inermis</name>
    <dbReference type="NCBI Taxonomy" id="420281"/>
    <lineage>
        <taxon>Eukaryota</taxon>
        <taxon>Sar</taxon>
        <taxon>Stramenopiles</taxon>
        <taxon>Ochrophyta</taxon>
        <taxon>Bacillariophyta</taxon>
        <taxon>Coscinodiscophyceae</taxon>
        <taxon>Rhizosoleniophycidae</taxon>
        <taxon>Rhizosoleniales</taxon>
        <taxon>Rhizosoleniaceae</taxon>
        <taxon>Proboscia</taxon>
    </lineage>
</organism>
<dbReference type="GO" id="GO:1902603">
    <property type="term" value="P:carnitine transmembrane transport"/>
    <property type="evidence" value="ECO:0007669"/>
    <property type="project" value="TreeGrafter"/>
</dbReference>
<accession>A0A7S0GLH9</accession>
<sequence>MQAQTSSTSKYLGVMDCAKSMYRIGSISSIYKGTFTTLLRDVPSNAAYFGTSKLILRELMILQDANQYNVSISLAGFAGGFAGWENWIVAIPIDIVKSRY</sequence>
<dbReference type="Pfam" id="PF00153">
    <property type="entry name" value="Mito_carr"/>
    <property type="match status" value="1"/>
</dbReference>
<gene>
    <name evidence="11" type="ORF">PINE0816_LOCUS23594</name>
</gene>
<dbReference type="PANTHER" id="PTHR45624:SF4">
    <property type="entry name" value="CONGESTED-LIKE TRACHEA PROTEIN-RELATED"/>
    <property type="match status" value="1"/>
</dbReference>
<dbReference type="PANTHER" id="PTHR45624">
    <property type="entry name" value="MITOCHONDRIAL BASIC AMINO ACIDS TRANSPORTER-RELATED"/>
    <property type="match status" value="1"/>
</dbReference>